<evidence type="ECO:0000313" key="6">
    <source>
        <dbReference type="Proteomes" id="UP000242381"/>
    </source>
</evidence>
<dbReference type="GO" id="GO:0016491">
    <property type="term" value="F:oxidoreductase activity"/>
    <property type="evidence" value="ECO:0007669"/>
    <property type="project" value="UniProtKB-KW"/>
</dbReference>
<dbReference type="GO" id="GO:0005737">
    <property type="term" value="C:cytoplasm"/>
    <property type="evidence" value="ECO:0007669"/>
    <property type="project" value="TreeGrafter"/>
</dbReference>
<dbReference type="PRINTS" id="PR00080">
    <property type="entry name" value="SDRFAMILY"/>
</dbReference>
<evidence type="ECO:0000256" key="4">
    <source>
        <dbReference type="RuleBase" id="RU000363"/>
    </source>
</evidence>
<dbReference type="InterPro" id="IPR036291">
    <property type="entry name" value="NAD(P)-bd_dom_sf"/>
</dbReference>
<proteinExistence type="inferred from homology"/>
<keyword evidence="3" id="KW-0560">Oxidoreductase</keyword>
<dbReference type="AlphaFoldDB" id="A0A0A1NZZ4"/>
<reference evidence="5 6" key="1">
    <citation type="journal article" date="2016" name="Proc. Natl. Acad. Sci. U.S.A.">
        <title>Lipid metabolic changes in an early divergent fungus govern the establishment of a mutualistic symbiosis with endobacteria.</title>
        <authorList>
            <person name="Lastovetsky O.A."/>
            <person name="Gaspar M.L."/>
            <person name="Mondo S.J."/>
            <person name="LaButti K.M."/>
            <person name="Sandor L."/>
            <person name="Grigoriev I.V."/>
            <person name="Henry S.A."/>
            <person name="Pawlowska T.E."/>
        </authorList>
    </citation>
    <scope>NUCLEOTIDE SEQUENCE [LARGE SCALE GENOMIC DNA]</scope>
    <source>
        <strain evidence="5 6">ATCC 11559</strain>
    </source>
</reference>
<dbReference type="EMBL" id="KV921306">
    <property type="protein sequence ID" value="ORE19684.1"/>
    <property type="molecule type" value="Genomic_DNA"/>
</dbReference>
<dbReference type="VEuPathDB" id="FungiDB:BCV72DRAFT_227786"/>
<organism evidence="5 6">
    <name type="scientific">Rhizopus microsporus</name>
    <dbReference type="NCBI Taxonomy" id="58291"/>
    <lineage>
        <taxon>Eukaryota</taxon>
        <taxon>Fungi</taxon>
        <taxon>Fungi incertae sedis</taxon>
        <taxon>Mucoromycota</taxon>
        <taxon>Mucoromycotina</taxon>
        <taxon>Mucoromycetes</taxon>
        <taxon>Mucorales</taxon>
        <taxon>Mucorineae</taxon>
        <taxon>Rhizopodaceae</taxon>
        <taxon>Rhizopus</taxon>
    </lineage>
</organism>
<evidence type="ECO:0000256" key="3">
    <source>
        <dbReference type="ARBA" id="ARBA00023002"/>
    </source>
</evidence>
<name>A0A0A1NZZ4_RHIZD</name>
<evidence type="ECO:0000256" key="1">
    <source>
        <dbReference type="ARBA" id="ARBA00006484"/>
    </source>
</evidence>
<dbReference type="CDD" id="cd05325">
    <property type="entry name" value="carb_red_sniffer_like_SDR_c"/>
    <property type="match status" value="1"/>
</dbReference>
<dbReference type="PANTHER" id="PTHR43544:SF7">
    <property type="entry name" value="NADB-LER2"/>
    <property type="match status" value="1"/>
</dbReference>
<evidence type="ECO:0000313" key="5">
    <source>
        <dbReference type="EMBL" id="ORE19684.1"/>
    </source>
</evidence>
<evidence type="ECO:0000256" key="2">
    <source>
        <dbReference type="ARBA" id="ARBA00022857"/>
    </source>
</evidence>
<dbReference type="PANTHER" id="PTHR43544">
    <property type="entry name" value="SHORT-CHAIN DEHYDROGENASE/REDUCTASE"/>
    <property type="match status" value="1"/>
</dbReference>
<accession>A0A0A1NZZ4</accession>
<dbReference type="Proteomes" id="UP000242381">
    <property type="component" value="Unassembled WGS sequence"/>
</dbReference>
<protein>
    <submittedName>
        <fullName evidence="5">NAD(P)-binding protein</fullName>
    </submittedName>
</protein>
<dbReference type="Pfam" id="PF00106">
    <property type="entry name" value="adh_short"/>
    <property type="match status" value="1"/>
</dbReference>
<dbReference type="PRINTS" id="PR00081">
    <property type="entry name" value="GDHRDH"/>
</dbReference>
<dbReference type="SUPFAM" id="SSF51735">
    <property type="entry name" value="NAD(P)-binding Rossmann-fold domains"/>
    <property type="match status" value="1"/>
</dbReference>
<sequence length="234" mass="25438">MSIYVVTGASRGLGLEFVKQLSAKDNTVFACARNPDQAEELKKLVDNKKVYSIKLDTTNEQSLKSAVDEISKHAPNGIDVLINNAGISLSWKSIKETNKDELMKTFETNVAGVVETTNTFLPLLRKRGKDHTKKVVNISSLLGSIGGLDMQEGAAYRISKAALNMVTKLQSLQLAEENFIVYSAHPGWVQTDLGGSNAPITPDVSIKGMLSKIESATSKDNGGFFDYTGKPIVW</sequence>
<dbReference type="InterPro" id="IPR051468">
    <property type="entry name" value="Fungal_SecMetab_SDRs"/>
</dbReference>
<gene>
    <name evidence="5" type="ORF">BCV71DRAFT_97452</name>
</gene>
<dbReference type="OMA" id="QGLNCLI"/>
<keyword evidence="2" id="KW-0521">NADP</keyword>
<comment type="similarity">
    <text evidence="1 4">Belongs to the short-chain dehydrogenases/reductases (SDR) family.</text>
</comment>
<dbReference type="Gene3D" id="3.40.50.720">
    <property type="entry name" value="NAD(P)-binding Rossmann-like Domain"/>
    <property type="match status" value="1"/>
</dbReference>
<dbReference type="InterPro" id="IPR002347">
    <property type="entry name" value="SDR_fam"/>
</dbReference>